<dbReference type="EMBL" id="OOIL02006805">
    <property type="protein sequence ID" value="VFR02397.1"/>
    <property type="molecule type" value="Genomic_DNA"/>
</dbReference>
<feature type="compositionally biased region" description="Polar residues" evidence="1">
    <location>
        <begin position="88"/>
        <end position="103"/>
    </location>
</feature>
<proteinExistence type="predicted"/>
<sequence length="168" mass="18395">MARTLSPWLGDSLYQVFILAQDRFFNLGQSYKSEPVKEEVKIFNRSRLIFQDGRPELSEKGCLVDQKVDRYTSNSIPDGDETQLCPHQRTSSNLSGYLTSSPAKLQPGDEPAASSDYTLASLPGVKVCPASGQQRKTTTSSTINQRHDLGSGEKRTLQPPGSGDDEAA</sequence>
<feature type="compositionally biased region" description="Polar residues" evidence="1">
    <location>
        <begin position="131"/>
        <end position="144"/>
    </location>
</feature>
<dbReference type="Proteomes" id="UP000595140">
    <property type="component" value="Unassembled WGS sequence"/>
</dbReference>
<reference evidence="2 3" key="1">
    <citation type="submission" date="2018-04" db="EMBL/GenBank/DDBJ databases">
        <authorList>
            <person name="Vogel A."/>
        </authorList>
    </citation>
    <scope>NUCLEOTIDE SEQUENCE [LARGE SCALE GENOMIC DNA]</scope>
</reference>
<protein>
    <submittedName>
        <fullName evidence="2">Uncharacterized protein</fullName>
    </submittedName>
</protein>
<accession>A0A484NQJ1</accession>
<evidence type="ECO:0000313" key="2">
    <source>
        <dbReference type="EMBL" id="VFR02397.1"/>
    </source>
</evidence>
<gene>
    <name evidence="2" type="ORF">CCAM_LOCUS44172</name>
</gene>
<evidence type="ECO:0000256" key="1">
    <source>
        <dbReference type="SAM" id="MobiDB-lite"/>
    </source>
</evidence>
<name>A0A484NQJ1_9ASTE</name>
<keyword evidence="3" id="KW-1185">Reference proteome</keyword>
<dbReference type="AlphaFoldDB" id="A0A484NQJ1"/>
<feature type="compositionally biased region" description="Basic and acidic residues" evidence="1">
    <location>
        <begin position="145"/>
        <end position="156"/>
    </location>
</feature>
<organism evidence="2 3">
    <name type="scientific">Cuscuta campestris</name>
    <dbReference type="NCBI Taxonomy" id="132261"/>
    <lineage>
        <taxon>Eukaryota</taxon>
        <taxon>Viridiplantae</taxon>
        <taxon>Streptophyta</taxon>
        <taxon>Embryophyta</taxon>
        <taxon>Tracheophyta</taxon>
        <taxon>Spermatophyta</taxon>
        <taxon>Magnoliopsida</taxon>
        <taxon>eudicotyledons</taxon>
        <taxon>Gunneridae</taxon>
        <taxon>Pentapetalae</taxon>
        <taxon>asterids</taxon>
        <taxon>lamiids</taxon>
        <taxon>Solanales</taxon>
        <taxon>Convolvulaceae</taxon>
        <taxon>Cuscuteae</taxon>
        <taxon>Cuscuta</taxon>
        <taxon>Cuscuta subgen. Grammica</taxon>
        <taxon>Cuscuta sect. Cleistogrammica</taxon>
    </lineage>
</organism>
<feature type="region of interest" description="Disordered" evidence="1">
    <location>
        <begin position="71"/>
        <end position="168"/>
    </location>
</feature>
<evidence type="ECO:0000313" key="3">
    <source>
        <dbReference type="Proteomes" id="UP000595140"/>
    </source>
</evidence>